<dbReference type="PANTHER" id="PTHR43649:SF11">
    <property type="entry name" value="ABC TRANSPORTER SUBSTRATE-BINDING PROTEIN YESO-RELATED"/>
    <property type="match status" value="1"/>
</dbReference>
<evidence type="ECO:0000256" key="2">
    <source>
        <dbReference type="SAM" id="SignalP"/>
    </source>
</evidence>
<dbReference type="RefSeq" id="WP_377718019.1">
    <property type="nucleotide sequence ID" value="NZ_JBHSAM010000017.1"/>
</dbReference>
<dbReference type="Pfam" id="PF01547">
    <property type="entry name" value="SBP_bac_1"/>
    <property type="match status" value="1"/>
</dbReference>
<feature type="compositionally biased region" description="Low complexity" evidence="1">
    <location>
        <begin position="34"/>
        <end position="43"/>
    </location>
</feature>
<gene>
    <name evidence="3" type="ORF">ACFOZ8_06600</name>
</gene>
<feature type="chain" id="PRO_5045691714" evidence="2">
    <location>
        <begin position="25"/>
        <end position="462"/>
    </location>
</feature>
<feature type="compositionally biased region" description="Polar residues" evidence="1">
    <location>
        <begin position="47"/>
        <end position="56"/>
    </location>
</feature>
<name>A0ABV8K2K0_9BACL</name>
<dbReference type="InterPro" id="IPR050490">
    <property type="entry name" value="Bact_solute-bd_prot1"/>
</dbReference>
<keyword evidence="4" id="KW-1185">Reference proteome</keyword>
<feature type="region of interest" description="Disordered" evidence="1">
    <location>
        <begin position="34"/>
        <end position="63"/>
    </location>
</feature>
<dbReference type="PROSITE" id="PS51257">
    <property type="entry name" value="PROKAR_LIPOPROTEIN"/>
    <property type="match status" value="1"/>
</dbReference>
<feature type="signal peptide" evidence="2">
    <location>
        <begin position="1"/>
        <end position="24"/>
    </location>
</feature>
<reference evidence="4" key="1">
    <citation type="journal article" date="2019" name="Int. J. Syst. Evol. Microbiol.">
        <title>The Global Catalogue of Microorganisms (GCM) 10K type strain sequencing project: providing services to taxonomists for standard genome sequencing and annotation.</title>
        <authorList>
            <consortium name="The Broad Institute Genomics Platform"/>
            <consortium name="The Broad Institute Genome Sequencing Center for Infectious Disease"/>
            <person name="Wu L."/>
            <person name="Ma J."/>
        </authorList>
    </citation>
    <scope>NUCLEOTIDE SEQUENCE [LARGE SCALE GENOMIC DNA]</scope>
    <source>
        <strain evidence="4">IBRC-M 10987</strain>
    </source>
</reference>
<protein>
    <submittedName>
        <fullName evidence="3">ABC transporter substrate-binding protein</fullName>
    </submittedName>
</protein>
<evidence type="ECO:0000313" key="3">
    <source>
        <dbReference type="EMBL" id="MFC4099325.1"/>
    </source>
</evidence>
<evidence type="ECO:0000256" key="1">
    <source>
        <dbReference type="SAM" id="MobiDB-lite"/>
    </source>
</evidence>
<dbReference type="Gene3D" id="3.40.190.10">
    <property type="entry name" value="Periplasmic binding protein-like II"/>
    <property type="match status" value="2"/>
</dbReference>
<dbReference type="SUPFAM" id="SSF53850">
    <property type="entry name" value="Periplasmic binding protein-like II"/>
    <property type="match status" value="1"/>
</dbReference>
<sequence length="462" mass="50991">MRTRSTFMTLAAAVLLTFSLSACSDGSNNGAGTNNANTNKNAAPAETSGSANQTKTETAKAEGGGEDVTLRLMWWGSQTRHDLTNEVVKLYESKNPHVKIETEFTSFDGYWEKLAAMVAGNNMPDVLQMNFGEYLTQYASKDVLLDMKPFTENGTIDVSKANEGIMASGVANNQLLGIPLGMNALTVIYDEKMLQDAGVAPPDLNWTWDDWKKAAEAVHAKSGNYGTQGLEITNIFEYYARQHGQTMYSADGKGLGFDDKLLTEYLAMTLEQQEKKTYPSMDVIMQHEAIEDQLIVHGKAPFDFRWSNQVVALTKAANRTLKLAPLPGPDINKGMYLKPSLFFSISKQSKHQEEAAKFINFFINDAEANKIMKGERGVPITSDIREALAADLDETNKMIFDYIDMIGANSSPIDSVYPAGASEISKAMEEVNEQVMYKQLKPEEAAAEFRKRAEEIIARGAE</sequence>
<dbReference type="PANTHER" id="PTHR43649">
    <property type="entry name" value="ARABINOSE-BINDING PROTEIN-RELATED"/>
    <property type="match status" value="1"/>
</dbReference>
<comment type="caution">
    <text evidence="3">The sequence shown here is derived from an EMBL/GenBank/DDBJ whole genome shotgun (WGS) entry which is preliminary data.</text>
</comment>
<dbReference type="InterPro" id="IPR006059">
    <property type="entry name" value="SBP"/>
</dbReference>
<keyword evidence="2" id="KW-0732">Signal</keyword>
<organism evidence="3 4">
    <name type="scientific">Paenibacillus xanthanilyticus</name>
    <dbReference type="NCBI Taxonomy" id="1783531"/>
    <lineage>
        <taxon>Bacteria</taxon>
        <taxon>Bacillati</taxon>
        <taxon>Bacillota</taxon>
        <taxon>Bacilli</taxon>
        <taxon>Bacillales</taxon>
        <taxon>Paenibacillaceae</taxon>
        <taxon>Paenibacillus</taxon>
    </lineage>
</organism>
<evidence type="ECO:0000313" key="4">
    <source>
        <dbReference type="Proteomes" id="UP001595715"/>
    </source>
</evidence>
<dbReference type="Proteomes" id="UP001595715">
    <property type="component" value="Unassembled WGS sequence"/>
</dbReference>
<proteinExistence type="predicted"/>
<dbReference type="EMBL" id="JBHSAM010000017">
    <property type="protein sequence ID" value="MFC4099325.1"/>
    <property type="molecule type" value="Genomic_DNA"/>
</dbReference>
<accession>A0ABV8K2K0</accession>